<feature type="domain" description="FAE" evidence="2">
    <location>
        <begin position="1"/>
        <end position="245"/>
    </location>
</feature>
<dbReference type="SUPFAM" id="SSF53901">
    <property type="entry name" value="Thiolase-like"/>
    <property type="match status" value="1"/>
</dbReference>
<name>A0ABP1G7K1_9CHLO</name>
<evidence type="ECO:0000313" key="4">
    <source>
        <dbReference type="Proteomes" id="UP001497392"/>
    </source>
</evidence>
<dbReference type="CDD" id="cd00831">
    <property type="entry name" value="CHS_like"/>
    <property type="match status" value="1"/>
</dbReference>
<dbReference type="PANTHER" id="PTHR31561">
    <property type="entry name" value="3-KETOACYL-COA SYNTHASE"/>
    <property type="match status" value="1"/>
</dbReference>
<organism evidence="3 4">
    <name type="scientific">Coccomyxa viridis</name>
    <dbReference type="NCBI Taxonomy" id="1274662"/>
    <lineage>
        <taxon>Eukaryota</taxon>
        <taxon>Viridiplantae</taxon>
        <taxon>Chlorophyta</taxon>
        <taxon>core chlorophytes</taxon>
        <taxon>Trebouxiophyceae</taxon>
        <taxon>Trebouxiophyceae incertae sedis</taxon>
        <taxon>Coccomyxaceae</taxon>
        <taxon>Coccomyxa</taxon>
    </lineage>
</organism>
<sequence length="370" mass="41825">MQKILQTSGLGEETYMPPRLFDAPPWREQVSMQAKRQESEAVMFTCIKNVLYSSRVAPSEIDILVMNCSVFNPTPSLSAAVVNHFRLKPTVITYNLSGMGCSAGLQSIALVRELLQVYPGQTALVVSLENITENVYLGNQRSMTITNCLFRLGGAAALLSNKRRHWWTARYELQHMVRTHMGSDDESYNCVSQQEDSEGIRGIKLDKALMRVAGRALMHNLQQLGPLVLPLRERWRYALSWLARALIAKDRELYKPSFDHAFNHFCIHTGGRGILDGLEKQLSLSPAHLVPSRETLKRYGNTSSSSIWYVLAYIETKRGLKRGDKVLQLAFGSGFKVNSAVWRARRTFFKQHAAFLDIYAKPIIRSTSMP</sequence>
<accession>A0ABP1G7K1</accession>
<evidence type="ECO:0000259" key="1">
    <source>
        <dbReference type="Pfam" id="PF02797"/>
    </source>
</evidence>
<gene>
    <name evidence="3" type="primary">g10249</name>
    <name evidence="3" type="ORF">VP750_LOCUS9218</name>
</gene>
<dbReference type="InterPro" id="IPR012328">
    <property type="entry name" value="Chalcone/stilbene_synt_C"/>
</dbReference>
<protein>
    <submittedName>
        <fullName evidence="3">G10249 protein</fullName>
    </submittedName>
</protein>
<keyword evidence="4" id="KW-1185">Reference proteome</keyword>
<dbReference type="Proteomes" id="UP001497392">
    <property type="component" value="Unassembled WGS sequence"/>
</dbReference>
<comment type="caution">
    <text evidence="3">The sequence shown here is derived from an EMBL/GenBank/DDBJ whole genome shotgun (WGS) entry which is preliminary data.</text>
</comment>
<reference evidence="3 4" key="1">
    <citation type="submission" date="2024-06" db="EMBL/GenBank/DDBJ databases">
        <authorList>
            <person name="Kraege A."/>
            <person name="Thomma B."/>
        </authorList>
    </citation>
    <scope>NUCLEOTIDE SEQUENCE [LARGE SCALE GENOMIC DNA]</scope>
</reference>
<dbReference type="Pfam" id="PF02797">
    <property type="entry name" value="Chal_sti_synt_C"/>
    <property type="match status" value="1"/>
</dbReference>
<dbReference type="EMBL" id="CAXHTA020000017">
    <property type="protein sequence ID" value="CAL5227312.1"/>
    <property type="molecule type" value="Genomic_DNA"/>
</dbReference>
<dbReference type="Gene3D" id="3.40.47.10">
    <property type="match status" value="1"/>
</dbReference>
<proteinExistence type="predicted"/>
<dbReference type="InterPro" id="IPR016039">
    <property type="entry name" value="Thiolase-like"/>
</dbReference>
<evidence type="ECO:0000313" key="3">
    <source>
        <dbReference type="EMBL" id="CAL5227312.1"/>
    </source>
</evidence>
<dbReference type="InterPro" id="IPR013601">
    <property type="entry name" value="FAE1_typ3_polyketide_synth"/>
</dbReference>
<evidence type="ECO:0000259" key="2">
    <source>
        <dbReference type="Pfam" id="PF08392"/>
    </source>
</evidence>
<dbReference type="Pfam" id="PF08392">
    <property type="entry name" value="FAE1_CUT1_RppA"/>
    <property type="match status" value="1"/>
</dbReference>
<dbReference type="InterPro" id="IPR012392">
    <property type="entry name" value="3-ktacl-CoA_syn"/>
</dbReference>
<feature type="domain" description="Chalcone/stilbene synthase C-terminal" evidence="1">
    <location>
        <begin position="263"/>
        <end position="343"/>
    </location>
</feature>